<sequence length="209" mass="24246">MTENNENSTVEVLLRRIEENGAEKAELQNQIQTLMGINMELNRELEKEKGIKKREIPTTIDERKWKEQAEALMIELTQKDVECNDLKAVVEKQKRTMESWKSMDMLQEGVKRKPPDDLASEPPKVTVLPDAKIKEAPIERDRFAKETEFLKKKKYKPELQTQKQMRYVKNGCTPIICHKESIKSIPTWLVHGSRVGSIESALEISRTIE</sequence>
<feature type="coiled-coil region" evidence="1">
    <location>
        <begin position="10"/>
        <end position="44"/>
    </location>
</feature>
<name>A0A1H3BHX2_EUBBA</name>
<evidence type="ECO:0000313" key="3">
    <source>
        <dbReference type="Proteomes" id="UP000199652"/>
    </source>
</evidence>
<reference evidence="3" key="1">
    <citation type="submission" date="2016-10" db="EMBL/GenBank/DDBJ databases">
        <authorList>
            <person name="Varghese N."/>
            <person name="Submissions S."/>
        </authorList>
    </citation>
    <scope>NUCLEOTIDE SEQUENCE [LARGE SCALE GENOMIC DNA]</scope>
    <source>
        <strain evidence="3">VPI 5359</strain>
    </source>
</reference>
<organism evidence="2 3">
    <name type="scientific">Eubacterium barkeri</name>
    <name type="common">Clostridium barkeri</name>
    <dbReference type="NCBI Taxonomy" id="1528"/>
    <lineage>
        <taxon>Bacteria</taxon>
        <taxon>Bacillati</taxon>
        <taxon>Bacillota</taxon>
        <taxon>Clostridia</taxon>
        <taxon>Eubacteriales</taxon>
        <taxon>Eubacteriaceae</taxon>
        <taxon>Eubacterium</taxon>
    </lineage>
</organism>
<evidence type="ECO:0000256" key="1">
    <source>
        <dbReference type="SAM" id="Coils"/>
    </source>
</evidence>
<keyword evidence="3" id="KW-1185">Reference proteome</keyword>
<protein>
    <submittedName>
        <fullName evidence="2">Uncharacterized protein</fullName>
    </submittedName>
</protein>
<dbReference type="EMBL" id="FNOU01000002">
    <property type="protein sequence ID" value="SDX41308.1"/>
    <property type="molecule type" value="Genomic_DNA"/>
</dbReference>
<dbReference type="STRING" id="1528.SAMN04488579_10280"/>
<dbReference type="RefSeq" id="WP_090242777.1">
    <property type="nucleotide sequence ID" value="NZ_FNOU01000002.1"/>
</dbReference>
<gene>
    <name evidence="2" type="ORF">SAMN04488579_10280</name>
</gene>
<dbReference type="AlphaFoldDB" id="A0A1H3BHX2"/>
<keyword evidence="1" id="KW-0175">Coiled coil</keyword>
<evidence type="ECO:0000313" key="2">
    <source>
        <dbReference type="EMBL" id="SDX41308.1"/>
    </source>
</evidence>
<accession>A0A1H3BHX2</accession>
<proteinExistence type="predicted"/>
<dbReference type="Proteomes" id="UP000199652">
    <property type="component" value="Unassembled WGS sequence"/>
</dbReference>